<proteinExistence type="predicted"/>
<reference evidence="1 2" key="1">
    <citation type="submission" date="2024-01" db="EMBL/GenBank/DDBJ databases">
        <title>The genomes of 5 underutilized Papilionoideae crops provide insights into root nodulation and disease resistanc.</title>
        <authorList>
            <person name="Jiang F."/>
        </authorList>
    </citation>
    <scope>NUCLEOTIDE SEQUENCE [LARGE SCALE GENOMIC DNA]</scope>
    <source>
        <strain evidence="1">DUOXIRENSHENG_FW03</strain>
        <tissue evidence="1">Leaves</tissue>
    </source>
</reference>
<name>A0AAN9XUV6_PSOTE</name>
<comment type="caution">
    <text evidence="1">The sequence shown here is derived from an EMBL/GenBank/DDBJ whole genome shotgun (WGS) entry which is preliminary data.</text>
</comment>
<dbReference type="EMBL" id="JAYMYS010000001">
    <property type="protein sequence ID" value="KAK7409874.1"/>
    <property type="molecule type" value="Genomic_DNA"/>
</dbReference>
<dbReference type="AlphaFoldDB" id="A0AAN9XUV6"/>
<sequence length="74" mass="8205">MALCVYVLNAKGNPVLVILVGAPRSEKSTFCEEVTRFSTRSSVRVCQVQHLLPRYLGVYVHGLYRGIDNTCAGF</sequence>
<gene>
    <name evidence="1" type="ORF">VNO78_00248</name>
</gene>
<evidence type="ECO:0000313" key="2">
    <source>
        <dbReference type="Proteomes" id="UP001386955"/>
    </source>
</evidence>
<protein>
    <submittedName>
        <fullName evidence="1">Uncharacterized protein</fullName>
    </submittedName>
</protein>
<accession>A0AAN9XUV6</accession>
<evidence type="ECO:0000313" key="1">
    <source>
        <dbReference type="EMBL" id="KAK7409874.1"/>
    </source>
</evidence>
<keyword evidence="2" id="KW-1185">Reference proteome</keyword>
<organism evidence="1 2">
    <name type="scientific">Psophocarpus tetragonolobus</name>
    <name type="common">Winged bean</name>
    <name type="synonym">Dolichos tetragonolobus</name>
    <dbReference type="NCBI Taxonomy" id="3891"/>
    <lineage>
        <taxon>Eukaryota</taxon>
        <taxon>Viridiplantae</taxon>
        <taxon>Streptophyta</taxon>
        <taxon>Embryophyta</taxon>
        <taxon>Tracheophyta</taxon>
        <taxon>Spermatophyta</taxon>
        <taxon>Magnoliopsida</taxon>
        <taxon>eudicotyledons</taxon>
        <taxon>Gunneridae</taxon>
        <taxon>Pentapetalae</taxon>
        <taxon>rosids</taxon>
        <taxon>fabids</taxon>
        <taxon>Fabales</taxon>
        <taxon>Fabaceae</taxon>
        <taxon>Papilionoideae</taxon>
        <taxon>50 kb inversion clade</taxon>
        <taxon>NPAAA clade</taxon>
        <taxon>indigoferoid/millettioid clade</taxon>
        <taxon>Phaseoleae</taxon>
        <taxon>Psophocarpus</taxon>
    </lineage>
</organism>
<dbReference type="Proteomes" id="UP001386955">
    <property type="component" value="Unassembled WGS sequence"/>
</dbReference>